<dbReference type="InterPro" id="IPR011990">
    <property type="entry name" value="TPR-like_helical_dom_sf"/>
</dbReference>
<feature type="repeat" description="PPR" evidence="2">
    <location>
        <begin position="376"/>
        <end position="410"/>
    </location>
</feature>
<dbReference type="Proteomes" id="UP000541444">
    <property type="component" value="Unassembled WGS sequence"/>
</dbReference>
<dbReference type="InterPro" id="IPR046960">
    <property type="entry name" value="PPR_At4g14850-like_plant"/>
</dbReference>
<sequence length="772" mass="86388">MESIRVKVEDEDKALQLIWSLPSSFKHLQPTLMYEKETLSFEEFTSMLFSEERRLKGNESFGENSAMVVSGNISFNGFKKGTCWSCGQSGHYRSDYKAGKGNGASSVRGSESDTDKLATVTSNDGDEALLVVAADGFRHDRGWVFDSVVTMHSCRNPTLGRKLFDEMPNRNTSLYNAMIRCYISNGEPWEGIGVFVEMVRLGLHRPDNYTYPFVLKACHDLSMIKMGTLVHCRVLTNGFDLDIYVSNSLMSMYISCGEKEAARRVFDRMGSKDVVSWNTMISGYFRNACAEEALMLFDQMMNVDEDVGLDGTTMVSVLPACAQLKDFRRGRLVHELAKRNGISTHTTVRNSLVDMYMKCGCLREARLVFNETRGRDVVMWTAMIGGYVLNSDASSALALFPSMQLDGVRPNSVTMAALVSACISLSELRHGKCIHGWVIRCSLQSDVIVETALIDLYAKCGCLDYSFRVFEKSSRTRMVPWNAMISGYVHNGLKAEAIKHFKQMRVEEVEVSAATLISLLPAYADLADIQQAMNIHCYAIRSGFLLKIEITTSLIDIYSKCGTLDYAHKLFDEIPGNDKDIISWSAIIAAYGMHGHGEAATLLFDKMMKSGVVPNEVTFTSVLHGCSHAGLVNQGFRFFKSMVEDHHMRPRIDHYTCVIDLLGRAGRLREAYRFISTMPFEPNHAVWGALLGACVIHENVELGEFAAKRLFELEPANIGNYVLMSKIYASVGRWEDAKNIRNITTEMGLRKSPGHSLIDVRNMEMHPILSSV</sequence>
<dbReference type="PANTHER" id="PTHR47926:SF493">
    <property type="entry name" value="PENTATRICOPEPTIDE REPEAT-CONTAINING PROTEIN"/>
    <property type="match status" value="1"/>
</dbReference>
<keyword evidence="5" id="KW-1185">Reference proteome</keyword>
<dbReference type="FunFam" id="1.25.40.10:FF:000344">
    <property type="entry name" value="Pentatricopeptide repeat-containing protein"/>
    <property type="match status" value="1"/>
</dbReference>
<dbReference type="PANTHER" id="PTHR47926">
    <property type="entry name" value="PENTATRICOPEPTIDE REPEAT-CONTAINING PROTEIN"/>
    <property type="match status" value="1"/>
</dbReference>
<evidence type="ECO:0000256" key="3">
    <source>
        <dbReference type="SAM" id="MobiDB-lite"/>
    </source>
</evidence>
<reference evidence="4 5" key="1">
    <citation type="journal article" date="2020" name="IScience">
        <title>Genome Sequencing of the Endangered Kingdonia uniflora (Circaeasteraceae, Ranunculales) Reveals Potential Mechanisms of Evolutionary Specialization.</title>
        <authorList>
            <person name="Sun Y."/>
            <person name="Deng T."/>
            <person name="Zhang A."/>
            <person name="Moore M.J."/>
            <person name="Landis J.B."/>
            <person name="Lin N."/>
            <person name="Zhang H."/>
            <person name="Zhang X."/>
            <person name="Huang J."/>
            <person name="Zhang X."/>
            <person name="Sun H."/>
            <person name="Wang H."/>
        </authorList>
    </citation>
    <scope>NUCLEOTIDE SEQUENCE [LARGE SCALE GENOMIC DNA]</scope>
    <source>
        <strain evidence="4">TB1705</strain>
        <tissue evidence="4">Leaf</tissue>
    </source>
</reference>
<accession>A0A7J7NWY3</accession>
<dbReference type="OrthoDB" id="185373at2759"/>
<gene>
    <name evidence="4" type="ORF">GIB67_007238</name>
</gene>
<protein>
    <recommendedName>
        <fullName evidence="6">Pentatricopeptide repeat-containing protein</fullName>
    </recommendedName>
</protein>
<organism evidence="4 5">
    <name type="scientific">Kingdonia uniflora</name>
    <dbReference type="NCBI Taxonomy" id="39325"/>
    <lineage>
        <taxon>Eukaryota</taxon>
        <taxon>Viridiplantae</taxon>
        <taxon>Streptophyta</taxon>
        <taxon>Embryophyta</taxon>
        <taxon>Tracheophyta</taxon>
        <taxon>Spermatophyta</taxon>
        <taxon>Magnoliopsida</taxon>
        <taxon>Ranunculales</taxon>
        <taxon>Circaeasteraceae</taxon>
        <taxon>Kingdonia</taxon>
    </lineage>
</organism>
<dbReference type="PROSITE" id="PS51375">
    <property type="entry name" value="PPR"/>
    <property type="match status" value="6"/>
</dbReference>
<dbReference type="Pfam" id="PF20431">
    <property type="entry name" value="E_motif"/>
    <property type="match status" value="1"/>
</dbReference>
<feature type="region of interest" description="Disordered" evidence="3">
    <location>
        <begin position="98"/>
        <end position="119"/>
    </location>
</feature>
<comment type="caution">
    <text evidence="4">The sequence shown here is derived from an EMBL/GenBank/DDBJ whole genome shotgun (WGS) entry which is preliminary data.</text>
</comment>
<dbReference type="Gene3D" id="1.25.40.10">
    <property type="entry name" value="Tetratricopeptide repeat domain"/>
    <property type="match status" value="5"/>
</dbReference>
<dbReference type="EMBL" id="JACGCM010000455">
    <property type="protein sequence ID" value="KAF6171717.1"/>
    <property type="molecule type" value="Genomic_DNA"/>
</dbReference>
<dbReference type="InterPro" id="IPR002885">
    <property type="entry name" value="PPR_rpt"/>
</dbReference>
<dbReference type="Pfam" id="PF13041">
    <property type="entry name" value="PPR_2"/>
    <property type="match status" value="4"/>
</dbReference>
<evidence type="ECO:0008006" key="6">
    <source>
        <dbReference type="Google" id="ProtNLM"/>
    </source>
</evidence>
<feature type="repeat" description="PPR" evidence="2">
    <location>
        <begin position="171"/>
        <end position="205"/>
    </location>
</feature>
<dbReference type="GO" id="GO:0009451">
    <property type="term" value="P:RNA modification"/>
    <property type="evidence" value="ECO:0007669"/>
    <property type="project" value="InterPro"/>
</dbReference>
<feature type="repeat" description="PPR" evidence="2">
    <location>
        <begin position="580"/>
        <end position="614"/>
    </location>
</feature>
<keyword evidence="1" id="KW-0677">Repeat</keyword>
<dbReference type="InterPro" id="IPR046848">
    <property type="entry name" value="E_motif"/>
</dbReference>
<feature type="repeat" description="PPR" evidence="2">
    <location>
        <begin position="615"/>
        <end position="649"/>
    </location>
</feature>
<dbReference type="GO" id="GO:0003723">
    <property type="term" value="F:RNA binding"/>
    <property type="evidence" value="ECO:0007669"/>
    <property type="project" value="InterPro"/>
</dbReference>
<dbReference type="FunFam" id="1.25.40.10:FF:000436">
    <property type="entry name" value="Pentatricopeptide repeat-containing protein At5g39350 family"/>
    <property type="match status" value="2"/>
</dbReference>
<dbReference type="NCBIfam" id="TIGR00756">
    <property type="entry name" value="PPR"/>
    <property type="match status" value="5"/>
</dbReference>
<feature type="repeat" description="PPR" evidence="2">
    <location>
        <begin position="273"/>
        <end position="307"/>
    </location>
</feature>
<evidence type="ECO:0000256" key="1">
    <source>
        <dbReference type="ARBA" id="ARBA00022737"/>
    </source>
</evidence>
<dbReference type="FunFam" id="1.25.40.10:FF:000090">
    <property type="entry name" value="Pentatricopeptide repeat-containing protein, chloroplastic"/>
    <property type="match status" value="1"/>
</dbReference>
<evidence type="ECO:0000256" key="2">
    <source>
        <dbReference type="PROSITE-ProRule" id="PRU00708"/>
    </source>
</evidence>
<evidence type="ECO:0000313" key="5">
    <source>
        <dbReference type="Proteomes" id="UP000541444"/>
    </source>
</evidence>
<evidence type="ECO:0000313" key="4">
    <source>
        <dbReference type="EMBL" id="KAF6171717.1"/>
    </source>
</evidence>
<dbReference type="Pfam" id="PF01535">
    <property type="entry name" value="PPR"/>
    <property type="match status" value="4"/>
</dbReference>
<dbReference type="AlphaFoldDB" id="A0A7J7NWY3"/>
<name>A0A7J7NWY3_9MAGN</name>
<proteinExistence type="predicted"/>
<feature type="repeat" description="PPR" evidence="2">
    <location>
        <begin position="477"/>
        <end position="511"/>
    </location>
</feature>